<evidence type="ECO:0000256" key="1">
    <source>
        <dbReference type="SAM" id="MobiDB-lite"/>
    </source>
</evidence>
<organism evidence="2 4">
    <name type="scientific">Mycena citricolor</name>
    <dbReference type="NCBI Taxonomy" id="2018698"/>
    <lineage>
        <taxon>Eukaryota</taxon>
        <taxon>Fungi</taxon>
        <taxon>Dikarya</taxon>
        <taxon>Basidiomycota</taxon>
        <taxon>Agaricomycotina</taxon>
        <taxon>Agaricomycetes</taxon>
        <taxon>Agaricomycetidae</taxon>
        <taxon>Agaricales</taxon>
        <taxon>Marasmiineae</taxon>
        <taxon>Mycenaceae</taxon>
        <taxon>Mycena</taxon>
    </lineage>
</organism>
<evidence type="ECO:0008006" key="5">
    <source>
        <dbReference type="Google" id="ProtNLM"/>
    </source>
</evidence>
<evidence type="ECO:0000313" key="4">
    <source>
        <dbReference type="Proteomes" id="UP001295794"/>
    </source>
</evidence>
<dbReference type="AlphaFoldDB" id="A0AAD2HG89"/>
<reference evidence="2" key="1">
    <citation type="submission" date="2023-11" db="EMBL/GenBank/DDBJ databases">
        <authorList>
            <person name="De Vega J J."/>
            <person name="De Vega J J."/>
        </authorList>
    </citation>
    <scope>NUCLEOTIDE SEQUENCE</scope>
</reference>
<accession>A0AAD2HG89</accession>
<evidence type="ECO:0000313" key="2">
    <source>
        <dbReference type="EMBL" id="CAK5274220.1"/>
    </source>
</evidence>
<evidence type="ECO:0000313" key="3">
    <source>
        <dbReference type="EMBL" id="CAK5274230.1"/>
    </source>
</evidence>
<feature type="region of interest" description="Disordered" evidence="1">
    <location>
        <begin position="941"/>
        <end position="974"/>
    </location>
</feature>
<feature type="region of interest" description="Disordered" evidence="1">
    <location>
        <begin position="59"/>
        <end position="101"/>
    </location>
</feature>
<sequence>MPLPPEALGALVIARRAYIESEDFSIPDFIKAIELHTEEKSEERTAWFSHVDVLTDAMENGTDLPPVPGVIDTPKPKKRATKKAPVPTATSLSDALSGTNAAQKRTQIRAQRILDDQGAAPVGETGPSRGKNVKKSKGAGAPRDTLVDDLVIEEIELQPQGVGKEPKKKIWIYCVACDNVTPFRNPKRSRKHALECEVSVFTLVAGSVLIYLFFEMLKQTFPNLYKRVCEDNASRATGSLPRVRTKSKVAAVSPVAAPGLSEDTPMEVDSGSEATSDDEDVNEDAAPSNKGTIKEYFEPVKMTEVRQAAIDLALFQAVICCALPFSFVENPWLVNLLLVMVPNYVTPERSAFFTRQIADQVALFVVQLKAFLLHRYFLTLSLDGWSSRGKDEIYTFHTTLPSRRSIFTLGHVFKGVSVTAEALFTVVKVQIFGVYGVHAYSAVVGDGGSNVRALKRDIAHEFAWILNIYDPCHLLNLFLKDIGKLFKVELSIVSGISNYFSHSNAATYALSVERKARGIKGGMKSASDTRFGTSFIQSVALRLCFPAIVACIQAGTIAFTTKATKRFIPYFDPDHLEYPGFQSRLSALIQLLEAGANGITTLEGQNVTCADVFYVWVTIAWHLERLVGSTTKGFSKYRSQIITIYNARFEQMMTESSHNLFLLAYYLHPLYFTHGGLKLFLPDLREGEKYSSDKWTDLFRTLRLSARAILHGEQLRCNMESKSEASRLTQQLVRWLCGHAPFHKRAYITRDDKPLDYWKAVKKDSNADVLATVAIILFSISPSEICDERTASLLGWMNAARRSSMTAENLVHSAQLSQWYKHGLSEGNYQHTSTANIRVSNVDLSTETTVTLSAPTLMDLLNDQNVDPTVEDQEALEKMLFEQEDPFDLDECDRVDSTVNSEPAHVAPTQTPFITRMSTRWAVTDFVRLDSPALGKLIIPSASPEVASVRPKSPEVSEHTAVNQPWDPNAEDDD</sequence>
<dbReference type="EMBL" id="CAVNYO010000401">
    <property type="protein sequence ID" value="CAK5274230.1"/>
    <property type="molecule type" value="Genomic_DNA"/>
</dbReference>
<dbReference type="Proteomes" id="UP001295794">
    <property type="component" value="Unassembled WGS sequence"/>
</dbReference>
<dbReference type="SUPFAM" id="SSF53098">
    <property type="entry name" value="Ribonuclease H-like"/>
    <property type="match status" value="1"/>
</dbReference>
<comment type="caution">
    <text evidence="2">The sequence shown here is derived from an EMBL/GenBank/DDBJ whole genome shotgun (WGS) entry which is preliminary data.</text>
</comment>
<dbReference type="EMBL" id="CAVNYO010000401">
    <property type="protein sequence ID" value="CAK5274220.1"/>
    <property type="molecule type" value="Genomic_DNA"/>
</dbReference>
<feature type="compositionally biased region" description="Polar residues" evidence="1">
    <location>
        <begin position="91"/>
        <end position="101"/>
    </location>
</feature>
<name>A0AAD2HG89_9AGAR</name>
<protein>
    <recommendedName>
        <fullName evidence="5">DUF659 domain-containing protein</fullName>
    </recommendedName>
</protein>
<feature type="region of interest" description="Disordered" evidence="1">
    <location>
        <begin position="117"/>
        <end position="141"/>
    </location>
</feature>
<gene>
    <name evidence="2" type="ORF">MYCIT1_LOCUS21274</name>
    <name evidence="3" type="ORF">MYCIT1_LOCUS21294</name>
</gene>
<keyword evidence="4" id="KW-1185">Reference proteome</keyword>
<dbReference type="InterPro" id="IPR012337">
    <property type="entry name" value="RNaseH-like_sf"/>
</dbReference>
<feature type="region of interest" description="Disordered" evidence="1">
    <location>
        <begin position="258"/>
        <end position="289"/>
    </location>
</feature>
<proteinExistence type="predicted"/>